<evidence type="ECO:0008006" key="9">
    <source>
        <dbReference type="Google" id="ProtNLM"/>
    </source>
</evidence>
<sequence>MPLVEELAGDIRVQKLAVWVAFFGVIKLLKPFYSIIFATFVLAFVGSSFVDRTQRLYVSCARAIVTRLSGLRRRGESSDKSWAREILKRLEYSRGRTILPRALVPPRKAFAALYISSVLLAATTVFVRYGPVIARESQYFTAALTKEDPYLAAATAITATLGTHRVEQLDALLRSIADNEDFFSLATSHKPVSVRALSESLRHLISPQLVKLGALSSALLRPVPSLIYEVLTAMLFSFLIVWDLPLIGRAFSHLGRARTSWVRFAYAEISPRIRSFSRLLGTNFEITGLIAIVNTLLTTLGFLVLDISGTRFLGFLVFVCSFVPVVGVFVSTIPACILALVEHGGQRLAQVVGMVIFVHFVEAYLLYPQIYATKLKVHPLLVLVV</sequence>
<reference evidence="7" key="1">
    <citation type="submission" date="2023-01" db="EMBL/GenBank/DDBJ databases">
        <title>Metagenome sequencing of chrysophaentin producing Chrysophaeum taylorii.</title>
        <authorList>
            <person name="Davison J."/>
            <person name="Bewley C."/>
        </authorList>
    </citation>
    <scope>NUCLEOTIDE SEQUENCE</scope>
    <source>
        <strain evidence="7">NIES-1699</strain>
    </source>
</reference>
<evidence type="ECO:0000256" key="3">
    <source>
        <dbReference type="ARBA" id="ARBA00022692"/>
    </source>
</evidence>
<proteinExistence type="inferred from homology"/>
<dbReference type="GO" id="GO:0055085">
    <property type="term" value="P:transmembrane transport"/>
    <property type="evidence" value="ECO:0007669"/>
    <property type="project" value="TreeGrafter"/>
</dbReference>
<evidence type="ECO:0000256" key="2">
    <source>
        <dbReference type="ARBA" id="ARBA00009773"/>
    </source>
</evidence>
<organism evidence="7 8">
    <name type="scientific">Chrysophaeum taylorii</name>
    <dbReference type="NCBI Taxonomy" id="2483200"/>
    <lineage>
        <taxon>Eukaryota</taxon>
        <taxon>Sar</taxon>
        <taxon>Stramenopiles</taxon>
        <taxon>Ochrophyta</taxon>
        <taxon>Pelagophyceae</taxon>
        <taxon>Pelagomonadales</taxon>
        <taxon>Pelagomonadaceae</taxon>
        <taxon>Chrysophaeum</taxon>
    </lineage>
</organism>
<evidence type="ECO:0000256" key="1">
    <source>
        <dbReference type="ARBA" id="ARBA00004141"/>
    </source>
</evidence>
<dbReference type="AlphaFoldDB" id="A0AAD7U685"/>
<dbReference type="EMBL" id="JAQMWT010000594">
    <property type="protein sequence ID" value="KAJ8599006.1"/>
    <property type="molecule type" value="Genomic_DNA"/>
</dbReference>
<evidence type="ECO:0000256" key="6">
    <source>
        <dbReference type="SAM" id="Phobius"/>
    </source>
</evidence>
<keyword evidence="8" id="KW-1185">Reference proteome</keyword>
<feature type="transmembrane region" description="Helical" evidence="6">
    <location>
        <begin position="226"/>
        <end position="247"/>
    </location>
</feature>
<keyword evidence="4 6" id="KW-1133">Transmembrane helix</keyword>
<comment type="subcellular location">
    <subcellularLocation>
        <location evidence="1">Membrane</location>
        <topology evidence="1">Multi-pass membrane protein</topology>
    </subcellularLocation>
</comment>
<dbReference type="InterPro" id="IPR002549">
    <property type="entry name" value="AI-2E-like"/>
</dbReference>
<protein>
    <recommendedName>
        <fullName evidence="9">AI-2E family transporter</fullName>
    </recommendedName>
</protein>
<feature type="transmembrane region" description="Helical" evidence="6">
    <location>
        <begin position="109"/>
        <end position="129"/>
    </location>
</feature>
<feature type="transmembrane region" description="Helical" evidence="6">
    <location>
        <begin position="312"/>
        <end position="341"/>
    </location>
</feature>
<dbReference type="Proteomes" id="UP001230188">
    <property type="component" value="Unassembled WGS sequence"/>
</dbReference>
<dbReference type="GO" id="GO:0016020">
    <property type="term" value="C:membrane"/>
    <property type="evidence" value="ECO:0007669"/>
    <property type="project" value="UniProtKB-SubCell"/>
</dbReference>
<evidence type="ECO:0000313" key="8">
    <source>
        <dbReference type="Proteomes" id="UP001230188"/>
    </source>
</evidence>
<comment type="caution">
    <text evidence="7">The sequence shown here is derived from an EMBL/GenBank/DDBJ whole genome shotgun (WGS) entry which is preliminary data.</text>
</comment>
<keyword evidence="3 6" id="KW-0812">Transmembrane</keyword>
<evidence type="ECO:0000313" key="7">
    <source>
        <dbReference type="EMBL" id="KAJ8599006.1"/>
    </source>
</evidence>
<dbReference type="PANTHER" id="PTHR21716:SF62">
    <property type="entry name" value="TRANSPORT PROTEIN YDBI-RELATED"/>
    <property type="match status" value="1"/>
</dbReference>
<feature type="transmembrane region" description="Helical" evidence="6">
    <location>
        <begin position="286"/>
        <end position="305"/>
    </location>
</feature>
<dbReference type="Pfam" id="PF01594">
    <property type="entry name" value="AI-2E_transport"/>
    <property type="match status" value="1"/>
</dbReference>
<dbReference type="PANTHER" id="PTHR21716">
    <property type="entry name" value="TRANSMEMBRANE PROTEIN"/>
    <property type="match status" value="1"/>
</dbReference>
<comment type="similarity">
    <text evidence="2">Belongs to the autoinducer-2 exporter (AI-2E) (TC 2.A.86) family.</text>
</comment>
<accession>A0AAD7U685</accession>
<evidence type="ECO:0000256" key="4">
    <source>
        <dbReference type="ARBA" id="ARBA00022989"/>
    </source>
</evidence>
<gene>
    <name evidence="7" type="ORF">CTAYLR_007670</name>
</gene>
<feature type="transmembrane region" description="Helical" evidence="6">
    <location>
        <begin position="347"/>
        <end position="367"/>
    </location>
</feature>
<evidence type="ECO:0000256" key="5">
    <source>
        <dbReference type="ARBA" id="ARBA00023136"/>
    </source>
</evidence>
<keyword evidence="5 6" id="KW-0472">Membrane</keyword>
<name>A0AAD7U685_9STRA</name>